<proteinExistence type="predicted"/>
<organism evidence="2 3">
    <name type="scientific">Thalassiosira oceanica</name>
    <name type="common">Marine diatom</name>
    <dbReference type="NCBI Taxonomy" id="159749"/>
    <lineage>
        <taxon>Eukaryota</taxon>
        <taxon>Sar</taxon>
        <taxon>Stramenopiles</taxon>
        <taxon>Ochrophyta</taxon>
        <taxon>Bacillariophyta</taxon>
        <taxon>Coscinodiscophyceae</taxon>
        <taxon>Thalassiosirophycidae</taxon>
        <taxon>Thalassiosirales</taxon>
        <taxon>Thalassiosiraceae</taxon>
        <taxon>Thalassiosira</taxon>
    </lineage>
</organism>
<keyword evidence="3" id="KW-1185">Reference proteome</keyword>
<name>K0SQP7_THAOC</name>
<comment type="caution">
    <text evidence="2">The sequence shown here is derived from an EMBL/GenBank/DDBJ whole genome shotgun (WGS) entry which is preliminary data.</text>
</comment>
<feature type="coiled-coil region" evidence="1">
    <location>
        <begin position="50"/>
        <end position="98"/>
    </location>
</feature>
<dbReference type="EMBL" id="AGNL01013324">
    <property type="protein sequence ID" value="EJK67324.1"/>
    <property type="molecule type" value="Genomic_DNA"/>
</dbReference>
<accession>K0SQP7</accession>
<dbReference type="AlphaFoldDB" id="K0SQP7"/>
<dbReference type="Proteomes" id="UP000266841">
    <property type="component" value="Unassembled WGS sequence"/>
</dbReference>
<gene>
    <name evidence="2" type="ORF">THAOC_11660</name>
</gene>
<sequence length="104" mass="11755">MARREKSSSCDTVGVAASLGVTRGRAANDQAIRSALCSAGREPRPRKPTKDEYEATIRLQKRKIAKLEDKERRYQRELAECKAELKVLADQVARLKSDKREPSR</sequence>
<evidence type="ECO:0000313" key="2">
    <source>
        <dbReference type="EMBL" id="EJK67324.1"/>
    </source>
</evidence>
<evidence type="ECO:0000313" key="3">
    <source>
        <dbReference type="Proteomes" id="UP000266841"/>
    </source>
</evidence>
<evidence type="ECO:0000256" key="1">
    <source>
        <dbReference type="SAM" id="Coils"/>
    </source>
</evidence>
<reference evidence="2 3" key="1">
    <citation type="journal article" date="2012" name="Genome Biol.">
        <title>Genome and low-iron response of an oceanic diatom adapted to chronic iron limitation.</title>
        <authorList>
            <person name="Lommer M."/>
            <person name="Specht M."/>
            <person name="Roy A.S."/>
            <person name="Kraemer L."/>
            <person name="Andreson R."/>
            <person name="Gutowska M.A."/>
            <person name="Wolf J."/>
            <person name="Bergner S.V."/>
            <person name="Schilhabel M.B."/>
            <person name="Klostermeier U.C."/>
            <person name="Beiko R.G."/>
            <person name="Rosenstiel P."/>
            <person name="Hippler M."/>
            <person name="Laroche J."/>
        </authorList>
    </citation>
    <scope>NUCLEOTIDE SEQUENCE [LARGE SCALE GENOMIC DNA]</scope>
    <source>
        <strain evidence="2 3">CCMP1005</strain>
    </source>
</reference>
<protein>
    <submittedName>
        <fullName evidence="2">Uncharacterized protein</fullName>
    </submittedName>
</protein>
<keyword evidence="1" id="KW-0175">Coiled coil</keyword>